<name>A0A7J6FV39_CANSA</name>
<dbReference type="GO" id="GO:0000783">
    <property type="term" value="C:nuclear telomere cap complex"/>
    <property type="evidence" value="ECO:0007669"/>
    <property type="project" value="TreeGrafter"/>
</dbReference>
<dbReference type="InterPro" id="IPR028389">
    <property type="entry name" value="POT1"/>
</dbReference>
<reference evidence="6 7" key="1">
    <citation type="journal article" date="2020" name="bioRxiv">
        <title>Sequence and annotation of 42 cannabis genomes reveals extensive copy number variation in cannabinoid synthesis and pathogen resistance genes.</title>
        <authorList>
            <person name="Mckernan K.J."/>
            <person name="Helbert Y."/>
            <person name="Kane L.T."/>
            <person name="Ebling H."/>
            <person name="Zhang L."/>
            <person name="Liu B."/>
            <person name="Eaton Z."/>
            <person name="Mclaughlin S."/>
            <person name="Kingan S."/>
            <person name="Baybayan P."/>
            <person name="Concepcion G."/>
            <person name="Jordan M."/>
            <person name="Riva A."/>
            <person name="Barbazuk W."/>
            <person name="Harkins T."/>
        </authorList>
    </citation>
    <scope>NUCLEOTIDE SEQUENCE [LARGE SCALE GENOMIC DNA]</scope>
    <source>
        <strain evidence="7">cv. Jamaican Lion 4</strain>
        <tissue evidence="6">Leaf</tissue>
    </source>
</reference>
<dbReference type="InterPro" id="IPR012340">
    <property type="entry name" value="NA-bd_OB-fold"/>
</dbReference>
<accession>A0A7J6FV39</accession>
<dbReference type="Proteomes" id="UP000525078">
    <property type="component" value="Unassembled WGS sequence"/>
</dbReference>
<dbReference type="PANTHER" id="PTHR14513:SF0">
    <property type="entry name" value="PROTECTION OF TELOMERES PROTEIN 1"/>
    <property type="match status" value="1"/>
</dbReference>
<dbReference type="Pfam" id="PF02765">
    <property type="entry name" value="POT1"/>
    <property type="match status" value="1"/>
</dbReference>
<dbReference type="InterPro" id="IPR011564">
    <property type="entry name" value="Telomer_end-bd_POT1/Cdc13"/>
</dbReference>
<dbReference type="SMART" id="SM00976">
    <property type="entry name" value="Telo_bind"/>
    <property type="match status" value="1"/>
</dbReference>
<dbReference type="AlphaFoldDB" id="A0A7J6FV39"/>
<organism evidence="6 7">
    <name type="scientific">Cannabis sativa</name>
    <name type="common">Hemp</name>
    <name type="synonym">Marijuana</name>
    <dbReference type="NCBI Taxonomy" id="3483"/>
    <lineage>
        <taxon>Eukaryota</taxon>
        <taxon>Viridiplantae</taxon>
        <taxon>Streptophyta</taxon>
        <taxon>Embryophyta</taxon>
        <taxon>Tracheophyta</taxon>
        <taxon>Spermatophyta</taxon>
        <taxon>Magnoliopsida</taxon>
        <taxon>eudicotyledons</taxon>
        <taxon>Gunneridae</taxon>
        <taxon>Pentapetalae</taxon>
        <taxon>rosids</taxon>
        <taxon>fabids</taxon>
        <taxon>Rosales</taxon>
        <taxon>Cannabaceae</taxon>
        <taxon>Cannabis</taxon>
    </lineage>
</organism>
<dbReference type="PANTHER" id="PTHR14513">
    <property type="entry name" value="PROTECTION OF TELOMERES 1"/>
    <property type="match status" value="1"/>
</dbReference>
<evidence type="ECO:0000256" key="4">
    <source>
        <dbReference type="ARBA" id="ARBA00023125"/>
    </source>
</evidence>
<dbReference type="GO" id="GO:0098505">
    <property type="term" value="F:G-rich strand telomeric DNA binding"/>
    <property type="evidence" value="ECO:0007669"/>
    <property type="project" value="TreeGrafter"/>
</dbReference>
<dbReference type="GO" id="GO:0032210">
    <property type="term" value="P:regulation of telomere maintenance via telomerase"/>
    <property type="evidence" value="ECO:0007669"/>
    <property type="project" value="TreeGrafter"/>
</dbReference>
<proteinExistence type="predicted"/>
<evidence type="ECO:0000313" key="6">
    <source>
        <dbReference type="EMBL" id="KAF4373559.1"/>
    </source>
</evidence>
<sequence>MGERDDYRFLDIKDAITSINQKVSLIGVIIECGFPKTTRGTDCFCTIKIVDGSYEKPGLPVNMFAEHFGMLPHVASFGDIIQLSNVMMKTHGGEVYAVFNKKSSTFAIYDRNDSEGFLPYQTYPIFIRRDVDKKLITRIRKWFIDLQFDEDSNNFSLMRELKEGKFADLACKVIHVQEFEGEWMGFLWDGTDAHPSSISSRLEDEKNNPLPLQPEQLHLSRDILSTFPTLGTVLRVVFDQGTKKHGLHLLHIGKWMKFINVYCDVNGGFWRGSFTPLTKFRYTHDKDRIVLERERLYNEREGLKFGRNPYWSFPLTFPITGVNYKDLPVVTLMDVLTYPEVTARFLCVVRVVAMYPWQAKDFSFNGVYRVRLTLEDATARIHAYLYGKDGTKLFGDQPTIDVLTRKRNALLGVATNDDGKEVEDGSARNPPWLQCCLKSYYLDKSDKWGSRHYRLYGTRLVVD</sequence>
<comment type="caution">
    <text evidence="6">The sequence shown here is derived from an EMBL/GenBank/DDBJ whole genome shotgun (WGS) entry which is preliminary data.</text>
</comment>
<dbReference type="Gene3D" id="2.40.50.140">
    <property type="entry name" value="Nucleic acid-binding proteins"/>
    <property type="match status" value="1"/>
</dbReference>
<evidence type="ECO:0000256" key="2">
    <source>
        <dbReference type="ARBA" id="ARBA00022454"/>
    </source>
</evidence>
<dbReference type="InterPro" id="IPR057620">
    <property type="entry name" value="POT1A/B-like_OB"/>
</dbReference>
<evidence type="ECO:0000256" key="3">
    <source>
        <dbReference type="ARBA" id="ARBA00022895"/>
    </source>
</evidence>
<dbReference type="EMBL" id="JAATIP010000099">
    <property type="protein sequence ID" value="KAF4373559.1"/>
    <property type="molecule type" value="Genomic_DNA"/>
</dbReference>
<dbReference type="GO" id="GO:0010521">
    <property type="term" value="F:telomerase inhibitor activity"/>
    <property type="evidence" value="ECO:0007669"/>
    <property type="project" value="TreeGrafter"/>
</dbReference>
<protein>
    <recommendedName>
        <fullName evidence="5">Telomeric single stranded DNA binding POT1/Cdc13 domain-containing protein</fullName>
    </recommendedName>
</protein>
<evidence type="ECO:0000313" key="7">
    <source>
        <dbReference type="Proteomes" id="UP000525078"/>
    </source>
</evidence>
<dbReference type="CDD" id="cd04497">
    <property type="entry name" value="hPOT1_OB1_like"/>
    <property type="match status" value="1"/>
</dbReference>
<keyword evidence="2" id="KW-0158">Chromosome</keyword>
<evidence type="ECO:0000256" key="1">
    <source>
        <dbReference type="ARBA" id="ARBA00004574"/>
    </source>
</evidence>
<feature type="domain" description="Telomeric single stranded DNA binding POT1/Cdc13" evidence="5">
    <location>
        <begin position="9"/>
        <end position="144"/>
    </location>
</feature>
<dbReference type="Pfam" id="PF25507">
    <property type="entry name" value="OB_POT1A"/>
    <property type="match status" value="1"/>
</dbReference>
<gene>
    <name evidence="6" type="ORF">F8388_025253</name>
</gene>
<keyword evidence="4" id="KW-0238">DNA-binding</keyword>
<dbReference type="GO" id="GO:0016233">
    <property type="term" value="P:telomere capping"/>
    <property type="evidence" value="ECO:0007669"/>
    <property type="project" value="TreeGrafter"/>
</dbReference>
<keyword evidence="3" id="KW-0779">Telomere</keyword>
<evidence type="ECO:0000259" key="5">
    <source>
        <dbReference type="SMART" id="SM00976"/>
    </source>
</evidence>
<comment type="subcellular location">
    <subcellularLocation>
        <location evidence="1">Chromosome</location>
        <location evidence="1">Telomere</location>
    </subcellularLocation>
</comment>
<dbReference type="SUPFAM" id="SSF50249">
    <property type="entry name" value="Nucleic acid-binding proteins"/>
    <property type="match status" value="2"/>
</dbReference>